<reference evidence="1" key="1">
    <citation type="submission" date="2014-11" db="EMBL/GenBank/DDBJ databases">
        <authorList>
            <person name="Amaro Gonzalez C."/>
        </authorList>
    </citation>
    <scope>NUCLEOTIDE SEQUENCE</scope>
</reference>
<name>A0A0E9SAC1_ANGAN</name>
<dbReference type="EMBL" id="GBXM01070395">
    <property type="protein sequence ID" value="JAH38182.1"/>
    <property type="molecule type" value="Transcribed_RNA"/>
</dbReference>
<dbReference type="AlphaFoldDB" id="A0A0E9SAC1"/>
<proteinExistence type="predicted"/>
<protein>
    <submittedName>
        <fullName evidence="1">Uncharacterized protein</fullName>
    </submittedName>
</protein>
<sequence>MKLLFLVVGCNTYKCIKTALYLWNPTLRSLYTKITLDLFLLVMLKYCTFEGCMQIHKWAMFSF</sequence>
<evidence type="ECO:0000313" key="1">
    <source>
        <dbReference type="EMBL" id="JAH38182.1"/>
    </source>
</evidence>
<reference evidence="1" key="2">
    <citation type="journal article" date="2015" name="Fish Shellfish Immunol.">
        <title>Early steps in the European eel (Anguilla anguilla)-Vibrio vulnificus interaction in the gills: Role of the RtxA13 toxin.</title>
        <authorList>
            <person name="Callol A."/>
            <person name="Pajuelo D."/>
            <person name="Ebbesson L."/>
            <person name="Teles M."/>
            <person name="MacKenzie S."/>
            <person name="Amaro C."/>
        </authorList>
    </citation>
    <scope>NUCLEOTIDE SEQUENCE</scope>
</reference>
<accession>A0A0E9SAC1</accession>
<organism evidence="1">
    <name type="scientific">Anguilla anguilla</name>
    <name type="common">European freshwater eel</name>
    <name type="synonym">Muraena anguilla</name>
    <dbReference type="NCBI Taxonomy" id="7936"/>
    <lineage>
        <taxon>Eukaryota</taxon>
        <taxon>Metazoa</taxon>
        <taxon>Chordata</taxon>
        <taxon>Craniata</taxon>
        <taxon>Vertebrata</taxon>
        <taxon>Euteleostomi</taxon>
        <taxon>Actinopterygii</taxon>
        <taxon>Neopterygii</taxon>
        <taxon>Teleostei</taxon>
        <taxon>Anguilliformes</taxon>
        <taxon>Anguillidae</taxon>
        <taxon>Anguilla</taxon>
    </lineage>
</organism>